<dbReference type="Pfam" id="PF07724">
    <property type="entry name" value="AAA_2"/>
    <property type="match status" value="1"/>
</dbReference>
<gene>
    <name evidence="5" type="ORF">HXO88_06975</name>
</gene>
<dbReference type="AlphaFoldDB" id="A0A930RCF7"/>
<keyword evidence="5" id="KW-0378">Hydrolase</keyword>
<dbReference type="PRINTS" id="PR00300">
    <property type="entry name" value="CLPPROTEASEA"/>
</dbReference>
<comment type="caution">
    <text evidence="5">The sequence shown here is derived from an EMBL/GenBank/DDBJ whole genome shotgun (WGS) entry which is preliminary data.</text>
</comment>
<keyword evidence="5" id="KW-0645">Protease</keyword>
<dbReference type="GO" id="GO:0006508">
    <property type="term" value="P:proteolysis"/>
    <property type="evidence" value="ECO:0007669"/>
    <property type="project" value="UniProtKB-KW"/>
</dbReference>
<feature type="non-terminal residue" evidence="5">
    <location>
        <position position="1"/>
    </location>
</feature>
<dbReference type="GO" id="GO:0005524">
    <property type="term" value="F:ATP binding"/>
    <property type="evidence" value="ECO:0007669"/>
    <property type="project" value="UniProtKB-KW"/>
</dbReference>
<name>A0A930RCF7_STRIT</name>
<evidence type="ECO:0000313" key="6">
    <source>
        <dbReference type="Proteomes" id="UP000721045"/>
    </source>
</evidence>
<feature type="domain" description="Clp ATPase C-terminal" evidence="4">
    <location>
        <begin position="119"/>
        <end position="209"/>
    </location>
</feature>
<dbReference type="InterPro" id="IPR050130">
    <property type="entry name" value="ClpA_ClpB"/>
</dbReference>
<dbReference type="EMBL" id="JABZYP010000028">
    <property type="protein sequence ID" value="MBF1713456.1"/>
    <property type="molecule type" value="Genomic_DNA"/>
</dbReference>
<dbReference type="GO" id="GO:0008233">
    <property type="term" value="F:peptidase activity"/>
    <property type="evidence" value="ECO:0007669"/>
    <property type="project" value="UniProtKB-KW"/>
</dbReference>
<comment type="function">
    <text evidence="3">Part of a stress-induced multi-chaperone system, it is involved in the recovery of the cell from heat-induced damage, in cooperation with DnaK, DnaJ and GrpE. Acts before DnaK, in the processing of protein aggregates. Protein binding stimulates the ATPase activity; ATP hydrolysis unfolds the denatured protein aggregates, which probably helps expose new hydrophobic binding sites on the surface of ClpB-bound aggregates, contributing to the solubilization and refolding of denatured protein aggregates by DnaK.</text>
</comment>
<dbReference type="GO" id="GO:0016887">
    <property type="term" value="F:ATP hydrolysis activity"/>
    <property type="evidence" value="ECO:0007669"/>
    <property type="project" value="InterPro"/>
</dbReference>
<dbReference type="Proteomes" id="UP000721045">
    <property type="component" value="Unassembled WGS sequence"/>
</dbReference>
<dbReference type="GO" id="GO:0034605">
    <property type="term" value="P:cellular response to heat"/>
    <property type="evidence" value="ECO:0007669"/>
    <property type="project" value="TreeGrafter"/>
</dbReference>
<organism evidence="5 6">
    <name type="scientific">Streptococcus intermedius</name>
    <dbReference type="NCBI Taxonomy" id="1338"/>
    <lineage>
        <taxon>Bacteria</taxon>
        <taxon>Bacillati</taxon>
        <taxon>Bacillota</taxon>
        <taxon>Bacilli</taxon>
        <taxon>Lactobacillales</taxon>
        <taxon>Streptococcaceae</taxon>
        <taxon>Streptococcus</taxon>
        <taxon>Streptococcus anginosus group</taxon>
    </lineage>
</organism>
<dbReference type="SMART" id="SM01086">
    <property type="entry name" value="ClpB_D2-small"/>
    <property type="match status" value="1"/>
</dbReference>
<dbReference type="PANTHER" id="PTHR11638:SF18">
    <property type="entry name" value="HEAT SHOCK PROTEIN 104"/>
    <property type="match status" value="1"/>
</dbReference>
<dbReference type="Pfam" id="PF10431">
    <property type="entry name" value="ClpB_D2-small"/>
    <property type="match status" value="1"/>
</dbReference>
<dbReference type="InterPro" id="IPR001270">
    <property type="entry name" value="ClpA/B"/>
</dbReference>
<dbReference type="PANTHER" id="PTHR11638">
    <property type="entry name" value="ATP-DEPENDENT CLP PROTEASE"/>
    <property type="match status" value="1"/>
</dbReference>
<sequence length="235" mass="27612">RTKGQLTEKVKQKPYSVILIDEVEKAHSEVVDLFLQVLDAGRLTDSTGRQVSFKNTIVIITTNIGFEKIIKQYELKGNFKKLTDRDKVQFEKSMTLELETKFRPEFLNRIEYKLIFNMLDEKVNKKIIVKQLSEIEERMKNQKLTLSYEESLVTYLLDVGTNIKDGARPLERVIKHKVLPLISKEFLNLSDHNQEYHFHLWVEGDAPDEHHREDKREILFDVEAENRSFGEALFS</sequence>
<dbReference type="Gene3D" id="3.40.50.300">
    <property type="entry name" value="P-loop containing nucleotide triphosphate hydrolases"/>
    <property type="match status" value="1"/>
</dbReference>
<dbReference type="GO" id="GO:0005737">
    <property type="term" value="C:cytoplasm"/>
    <property type="evidence" value="ECO:0007669"/>
    <property type="project" value="TreeGrafter"/>
</dbReference>
<keyword evidence="2 5" id="KW-0067">ATP-binding</keyword>
<evidence type="ECO:0000313" key="5">
    <source>
        <dbReference type="EMBL" id="MBF1713456.1"/>
    </source>
</evidence>
<evidence type="ECO:0000256" key="2">
    <source>
        <dbReference type="ARBA" id="ARBA00022840"/>
    </source>
</evidence>
<evidence type="ECO:0000256" key="3">
    <source>
        <dbReference type="ARBA" id="ARBA00025613"/>
    </source>
</evidence>
<protein>
    <submittedName>
        <fullName evidence="5">ATP-dependent Clp protease ATP-binding subunit</fullName>
    </submittedName>
</protein>
<evidence type="ECO:0000256" key="1">
    <source>
        <dbReference type="ARBA" id="ARBA00022741"/>
    </source>
</evidence>
<accession>A0A930RCF7</accession>
<reference evidence="5" key="1">
    <citation type="submission" date="2020-04" db="EMBL/GenBank/DDBJ databases">
        <title>Deep metagenomics examines the oral microbiome during advanced dental caries in children, revealing novel taxa and co-occurrences with host molecules.</title>
        <authorList>
            <person name="Baker J.L."/>
            <person name="Morton J.T."/>
            <person name="Dinis M."/>
            <person name="Alvarez R."/>
            <person name="Tran N.C."/>
            <person name="Knight R."/>
            <person name="Edlund A."/>
        </authorList>
    </citation>
    <scope>NUCLEOTIDE SEQUENCE</scope>
    <source>
        <strain evidence="5">JCVI_23_bin.22</strain>
    </source>
</reference>
<dbReference type="InterPro" id="IPR019489">
    <property type="entry name" value="Clp_ATPase_C"/>
</dbReference>
<proteinExistence type="predicted"/>
<keyword evidence="1" id="KW-0547">Nucleotide-binding</keyword>
<dbReference type="InterPro" id="IPR003959">
    <property type="entry name" value="ATPase_AAA_core"/>
</dbReference>
<dbReference type="Gene3D" id="1.10.8.60">
    <property type="match status" value="1"/>
</dbReference>
<dbReference type="SUPFAM" id="SSF52540">
    <property type="entry name" value="P-loop containing nucleoside triphosphate hydrolases"/>
    <property type="match status" value="1"/>
</dbReference>
<evidence type="ECO:0000259" key="4">
    <source>
        <dbReference type="SMART" id="SM01086"/>
    </source>
</evidence>
<dbReference type="InterPro" id="IPR027417">
    <property type="entry name" value="P-loop_NTPase"/>
</dbReference>